<dbReference type="CDD" id="cd00531">
    <property type="entry name" value="NTF2_like"/>
    <property type="match status" value="1"/>
</dbReference>
<sequence>MSTTLSSTDATPASLTDEHVLTTLMSRLGRCLDTGDFDGLRHLFAADAEVTTPGGTARGHDALVAQARKRHSADAGVWHSITNPLTDIDGDEADLRANLLVAFAHDGPADPSPFLLGEVYEAHARRAADGWRLTRLRSIPVWTLNRPDTLPGD</sequence>
<organism evidence="2 3">
    <name type="scientific">Mumia flava</name>
    <dbReference type="NCBI Taxonomy" id="1348852"/>
    <lineage>
        <taxon>Bacteria</taxon>
        <taxon>Bacillati</taxon>
        <taxon>Actinomycetota</taxon>
        <taxon>Actinomycetes</taxon>
        <taxon>Propionibacteriales</taxon>
        <taxon>Nocardioidaceae</taxon>
        <taxon>Mumia</taxon>
    </lineage>
</organism>
<accession>A0A2M9ARD4</accession>
<name>A0A2M9ARD4_9ACTN</name>
<dbReference type="InterPro" id="IPR037401">
    <property type="entry name" value="SnoaL-like"/>
</dbReference>
<evidence type="ECO:0000313" key="2">
    <source>
        <dbReference type="EMBL" id="PJJ48265.1"/>
    </source>
</evidence>
<dbReference type="Proteomes" id="UP000230842">
    <property type="component" value="Unassembled WGS sequence"/>
</dbReference>
<reference evidence="2 3" key="1">
    <citation type="submission" date="2017-11" db="EMBL/GenBank/DDBJ databases">
        <title>Genomic Encyclopedia of Archaeal and Bacterial Type Strains, Phase II (KMG-II): From Individual Species to Whole Genera.</title>
        <authorList>
            <person name="Goeker M."/>
        </authorList>
    </citation>
    <scope>NUCLEOTIDE SEQUENCE [LARGE SCALE GENOMIC DNA]</scope>
    <source>
        <strain evidence="2 3">DSM 27763</strain>
    </source>
</reference>
<dbReference type="SUPFAM" id="SSF54427">
    <property type="entry name" value="NTF2-like"/>
    <property type="match status" value="1"/>
</dbReference>
<dbReference type="Gene3D" id="3.10.450.50">
    <property type="match status" value="1"/>
</dbReference>
<dbReference type="EMBL" id="PGEZ01000003">
    <property type="protein sequence ID" value="PJJ48265.1"/>
    <property type="molecule type" value="Genomic_DNA"/>
</dbReference>
<dbReference type="InterPro" id="IPR032710">
    <property type="entry name" value="NTF2-like_dom_sf"/>
</dbReference>
<dbReference type="RefSeq" id="WP_100415559.1">
    <property type="nucleotide sequence ID" value="NZ_PGEZ01000003.1"/>
</dbReference>
<evidence type="ECO:0000259" key="1">
    <source>
        <dbReference type="Pfam" id="PF13577"/>
    </source>
</evidence>
<protein>
    <submittedName>
        <fullName evidence="2">SnoaL-like protein</fullName>
    </submittedName>
</protein>
<gene>
    <name evidence="2" type="ORF">CLV56_3969</name>
</gene>
<dbReference type="Pfam" id="PF13577">
    <property type="entry name" value="SnoaL_4"/>
    <property type="match status" value="1"/>
</dbReference>
<dbReference type="AlphaFoldDB" id="A0A2M9ARD4"/>
<feature type="domain" description="SnoaL-like" evidence="1">
    <location>
        <begin position="14"/>
        <end position="137"/>
    </location>
</feature>
<comment type="caution">
    <text evidence="2">The sequence shown here is derived from an EMBL/GenBank/DDBJ whole genome shotgun (WGS) entry which is preliminary data.</text>
</comment>
<dbReference type="OrthoDB" id="4941530at2"/>
<proteinExistence type="predicted"/>
<evidence type="ECO:0000313" key="3">
    <source>
        <dbReference type="Proteomes" id="UP000230842"/>
    </source>
</evidence>
<keyword evidence="3" id="KW-1185">Reference proteome</keyword>